<dbReference type="EMBL" id="SDHW01000002">
    <property type="protein sequence ID" value="RXK60511.1"/>
    <property type="molecule type" value="Genomic_DNA"/>
</dbReference>
<dbReference type="Pfam" id="PF04525">
    <property type="entry name" value="LOR"/>
    <property type="match status" value="1"/>
</dbReference>
<name>A0A4Q1CIR3_9BACT</name>
<reference evidence="1 2" key="1">
    <citation type="submission" date="2019-01" db="EMBL/GenBank/DDBJ databases">
        <title>Lacibacter sp. strain TTM-7.</title>
        <authorList>
            <person name="Chen W.-M."/>
        </authorList>
    </citation>
    <scope>NUCLEOTIDE SEQUENCE [LARGE SCALE GENOMIC DNA]</scope>
    <source>
        <strain evidence="1 2">TTM-7</strain>
    </source>
</reference>
<protein>
    <submittedName>
        <fullName evidence="1">Uncharacterized protein</fullName>
    </submittedName>
</protein>
<evidence type="ECO:0000313" key="1">
    <source>
        <dbReference type="EMBL" id="RXK60511.1"/>
    </source>
</evidence>
<dbReference type="AlphaFoldDB" id="A0A4Q1CIR3"/>
<sequence length="204" mass="23928">MSETSIFDPVFYPYQFIFRIGTIHNDFRAVDASGTTKAFVKQKLFKFKEHVQVFTDESQTELLYNIRANKWLDFNTTYSFDKPDGSSIGRVARKGWRSLWKAQYELYDERDQQDLIIQEKNAWTKVGDAVLSEIPILGIFTGYLFNPSYTVKRPDGTLVATFKKEASFFGRKFNLYQETMFEKGEEQRIQLGLMMMALLERRRG</sequence>
<accession>A0A4Q1CIR3</accession>
<dbReference type="RefSeq" id="WP_129130472.1">
    <property type="nucleotide sequence ID" value="NZ_SDHW01000002.1"/>
</dbReference>
<dbReference type="Proteomes" id="UP000290204">
    <property type="component" value="Unassembled WGS sequence"/>
</dbReference>
<proteinExistence type="predicted"/>
<gene>
    <name evidence="1" type="ORF">ESA94_08565</name>
</gene>
<dbReference type="OrthoDB" id="703597at2"/>
<organism evidence="1 2">
    <name type="scientific">Lacibacter luteus</name>
    <dbReference type="NCBI Taxonomy" id="2508719"/>
    <lineage>
        <taxon>Bacteria</taxon>
        <taxon>Pseudomonadati</taxon>
        <taxon>Bacteroidota</taxon>
        <taxon>Chitinophagia</taxon>
        <taxon>Chitinophagales</taxon>
        <taxon>Chitinophagaceae</taxon>
        <taxon>Lacibacter</taxon>
    </lineage>
</organism>
<dbReference type="InterPro" id="IPR007612">
    <property type="entry name" value="LOR"/>
</dbReference>
<evidence type="ECO:0000313" key="2">
    <source>
        <dbReference type="Proteomes" id="UP000290204"/>
    </source>
</evidence>
<keyword evidence="2" id="KW-1185">Reference proteome</keyword>
<comment type="caution">
    <text evidence="1">The sequence shown here is derived from an EMBL/GenBank/DDBJ whole genome shotgun (WGS) entry which is preliminary data.</text>
</comment>